<name>A0A2Z7BVY6_9LAMI</name>
<evidence type="ECO:0000313" key="2">
    <source>
        <dbReference type="EMBL" id="KZV38763.1"/>
    </source>
</evidence>
<dbReference type="AlphaFoldDB" id="A0A2Z7BVY6"/>
<evidence type="ECO:0000256" key="1">
    <source>
        <dbReference type="SAM" id="MobiDB-lite"/>
    </source>
</evidence>
<gene>
    <name evidence="2" type="ORF">F511_27996</name>
</gene>
<evidence type="ECO:0000313" key="3">
    <source>
        <dbReference type="Proteomes" id="UP000250235"/>
    </source>
</evidence>
<dbReference type="EMBL" id="KV001735">
    <property type="protein sequence ID" value="KZV38763.1"/>
    <property type="molecule type" value="Genomic_DNA"/>
</dbReference>
<feature type="region of interest" description="Disordered" evidence="1">
    <location>
        <begin position="118"/>
        <end position="146"/>
    </location>
</feature>
<reference evidence="2 3" key="1">
    <citation type="journal article" date="2015" name="Proc. Natl. Acad. Sci. U.S.A.">
        <title>The resurrection genome of Boea hygrometrica: A blueprint for survival of dehydration.</title>
        <authorList>
            <person name="Xiao L."/>
            <person name="Yang G."/>
            <person name="Zhang L."/>
            <person name="Yang X."/>
            <person name="Zhao S."/>
            <person name="Ji Z."/>
            <person name="Zhou Q."/>
            <person name="Hu M."/>
            <person name="Wang Y."/>
            <person name="Chen M."/>
            <person name="Xu Y."/>
            <person name="Jin H."/>
            <person name="Xiao X."/>
            <person name="Hu G."/>
            <person name="Bao F."/>
            <person name="Hu Y."/>
            <person name="Wan P."/>
            <person name="Li L."/>
            <person name="Deng X."/>
            <person name="Kuang T."/>
            <person name="Xiang C."/>
            <person name="Zhu J.K."/>
            <person name="Oliver M.J."/>
            <person name="He Y."/>
        </authorList>
    </citation>
    <scope>NUCLEOTIDE SEQUENCE [LARGE SCALE GENOMIC DNA]</scope>
    <source>
        <strain evidence="3">cv. XS01</strain>
    </source>
</reference>
<dbReference type="Proteomes" id="UP000250235">
    <property type="component" value="Unassembled WGS sequence"/>
</dbReference>
<organism evidence="2 3">
    <name type="scientific">Dorcoceras hygrometricum</name>
    <dbReference type="NCBI Taxonomy" id="472368"/>
    <lineage>
        <taxon>Eukaryota</taxon>
        <taxon>Viridiplantae</taxon>
        <taxon>Streptophyta</taxon>
        <taxon>Embryophyta</taxon>
        <taxon>Tracheophyta</taxon>
        <taxon>Spermatophyta</taxon>
        <taxon>Magnoliopsida</taxon>
        <taxon>eudicotyledons</taxon>
        <taxon>Gunneridae</taxon>
        <taxon>Pentapetalae</taxon>
        <taxon>asterids</taxon>
        <taxon>lamiids</taxon>
        <taxon>Lamiales</taxon>
        <taxon>Gesneriaceae</taxon>
        <taxon>Didymocarpoideae</taxon>
        <taxon>Trichosporeae</taxon>
        <taxon>Loxocarpinae</taxon>
        <taxon>Dorcoceras</taxon>
    </lineage>
</organism>
<protein>
    <submittedName>
        <fullName evidence="2">Uncharacterized protein</fullName>
    </submittedName>
</protein>
<keyword evidence="3" id="KW-1185">Reference proteome</keyword>
<sequence length="279" mass="31432">MRIRPPEFETRIYDVKYHVSLVGNILMHYQSPRCIMVVGSLATLDLPMVVDLIGIFVLKGPYYTLTVTDWFFQALSVIVRGSWGDVARRFTLIRWTQNGDLPVGAPLGSAGLPEDLAKANTEQSSPKREIKRARYHQTTSHRSPALDDQLTNSTIHATEADHILCQFLRTCQLISNLIPARAHPNTLFPKAGTHRCSHSSNRYAQTAAPIDHTVITGHNQPMSELVAQNNSHCVQIWTTWNLSTPNHERSRSTQRYHSLARGISLHIEAQLLKSARIQN</sequence>
<accession>A0A2Z7BVY6</accession>
<proteinExistence type="predicted"/>